<dbReference type="Gene3D" id="1.10.238.10">
    <property type="entry name" value="EF-hand"/>
    <property type="match status" value="1"/>
</dbReference>
<proteinExistence type="predicted"/>
<accession>T0QJL6</accession>
<evidence type="ECO:0000313" key="2">
    <source>
        <dbReference type="Proteomes" id="UP000030762"/>
    </source>
</evidence>
<dbReference type="InterPro" id="IPR011992">
    <property type="entry name" value="EF-hand-dom_pair"/>
</dbReference>
<evidence type="ECO:0000313" key="1">
    <source>
        <dbReference type="EMBL" id="EQC33935.1"/>
    </source>
</evidence>
<dbReference type="InParanoid" id="T0QJL6"/>
<protein>
    <recommendedName>
        <fullName evidence="3">EF-hand domain-containing protein</fullName>
    </recommendedName>
</protein>
<keyword evidence="2" id="KW-1185">Reference proteome</keyword>
<dbReference type="VEuPathDB" id="FungiDB:SDRG_08616"/>
<dbReference type="RefSeq" id="XP_008612730.1">
    <property type="nucleotide sequence ID" value="XM_008614508.1"/>
</dbReference>
<dbReference type="SUPFAM" id="SSF47473">
    <property type="entry name" value="EF-hand"/>
    <property type="match status" value="1"/>
</dbReference>
<organism evidence="1 2">
    <name type="scientific">Saprolegnia diclina (strain VS20)</name>
    <dbReference type="NCBI Taxonomy" id="1156394"/>
    <lineage>
        <taxon>Eukaryota</taxon>
        <taxon>Sar</taxon>
        <taxon>Stramenopiles</taxon>
        <taxon>Oomycota</taxon>
        <taxon>Saprolegniomycetes</taxon>
        <taxon>Saprolegniales</taxon>
        <taxon>Saprolegniaceae</taxon>
        <taxon>Saprolegnia</taxon>
    </lineage>
</organism>
<gene>
    <name evidence="1" type="ORF">SDRG_08616</name>
</gene>
<dbReference type="GeneID" id="19949343"/>
<dbReference type="AlphaFoldDB" id="T0QJL6"/>
<reference evidence="1 2" key="1">
    <citation type="submission" date="2012-04" db="EMBL/GenBank/DDBJ databases">
        <title>The Genome Sequence of Saprolegnia declina VS20.</title>
        <authorList>
            <consortium name="The Broad Institute Genome Sequencing Platform"/>
            <person name="Russ C."/>
            <person name="Nusbaum C."/>
            <person name="Tyler B."/>
            <person name="van West P."/>
            <person name="Dieguez-Uribeondo J."/>
            <person name="de Bruijn I."/>
            <person name="Tripathy S."/>
            <person name="Jiang R."/>
            <person name="Young S.K."/>
            <person name="Zeng Q."/>
            <person name="Gargeya S."/>
            <person name="Fitzgerald M."/>
            <person name="Haas B."/>
            <person name="Abouelleil A."/>
            <person name="Alvarado L."/>
            <person name="Arachchi H.M."/>
            <person name="Berlin A."/>
            <person name="Chapman S.B."/>
            <person name="Goldberg J."/>
            <person name="Griggs A."/>
            <person name="Gujja S."/>
            <person name="Hansen M."/>
            <person name="Howarth C."/>
            <person name="Imamovic A."/>
            <person name="Larimer J."/>
            <person name="McCowen C."/>
            <person name="Montmayeur A."/>
            <person name="Murphy C."/>
            <person name="Neiman D."/>
            <person name="Pearson M."/>
            <person name="Priest M."/>
            <person name="Roberts A."/>
            <person name="Saif S."/>
            <person name="Shea T."/>
            <person name="Sisk P."/>
            <person name="Sykes S."/>
            <person name="Wortman J."/>
            <person name="Nusbaum C."/>
            <person name="Birren B."/>
        </authorList>
    </citation>
    <scope>NUCLEOTIDE SEQUENCE [LARGE SCALE GENOMIC DNA]</scope>
    <source>
        <strain evidence="1 2">VS20</strain>
    </source>
</reference>
<name>T0QJL6_SAPDV</name>
<dbReference type="EMBL" id="JH767157">
    <property type="protein sequence ID" value="EQC33935.1"/>
    <property type="molecule type" value="Genomic_DNA"/>
</dbReference>
<dbReference type="Proteomes" id="UP000030762">
    <property type="component" value="Unassembled WGS sequence"/>
</dbReference>
<evidence type="ECO:0008006" key="3">
    <source>
        <dbReference type="Google" id="ProtNLM"/>
    </source>
</evidence>
<sequence>MDATPETSAMTADELEKQDLAEAIDAWNMIVDELFEMYDENNTGVLGKRKAIQCMRAIVTIAMGKEEADNFDGREWFAQNDTKNAGHVTKDAMKSFYTDGLLP</sequence>